<dbReference type="InterPro" id="IPR051953">
    <property type="entry name" value="Plant_SW-associated_TFs"/>
</dbReference>
<dbReference type="GO" id="GO:0000976">
    <property type="term" value="F:transcription cis-regulatory region binding"/>
    <property type="evidence" value="ECO:0000318"/>
    <property type="project" value="GO_Central"/>
</dbReference>
<dbReference type="PROSITE" id="PS50090">
    <property type="entry name" value="MYB_LIKE"/>
    <property type="match status" value="2"/>
</dbReference>
<name>A0A251UUC9_HELAN</name>
<keyword evidence="2" id="KW-0677">Repeat</keyword>
<dbReference type="Proteomes" id="UP000215914">
    <property type="component" value="Chromosome 4"/>
</dbReference>
<evidence type="ECO:0000313" key="11">
    <source>
        <dbReference type="Proteomes" id="UP000215914"/>
    </source>
</evidence>
<keyword evidence="6" id="KW-0539">Nucleus</keyword>
<dbReference type="GO" id="GO:0005634">
    <property type="term" value="C:nucleus"/>
    <property type="evidence" value="ECO:0000318"/>
    <property type="project" value="GO_Central"/>
</dbReference>
<dbReference type="InterPro" id="IPR017930">
    <property type="entry name" value="Myb_dom"/>
</dbReference>
<evidence type="ECO:0000256" key="2">
    <source>
        <dbReference type="ARBA" id="ARBA00022737"/>
    </source>
</evidence>
<dbReference type="OMA" id="PSEMNGM"/>
<reference evidence="9" key="3">
    <citation type="submission" date="2020-06" db="EMBL/GenBank/DDBJ databases">
        <title>Helianthus annuus Genome sequencing and assembly Release 2.</title>
        <authorList>
            <person name="Gouzy J."/>
            <person name="Langlade N."/>
            <person name="Munos S."/>
        </authorList>
    </citation>
    <scope>NUCLEOTIDE SEQUENCE</scope>
    <source>
        <tissue evidence="9">Leaves</tissue>
    </source>
</reference>
<dbReference type="PANTHER" id="PTHR47997:SF96">
    <property type="entry name" value="SANT_MYB DOMAIN, HOMEODOMAIN-LIKE PROTEIN-RELATED"/>
    <property type="match status" value="1"/>
</dbReference>
<reference evidence="10" key="2">
    <citation type="submission" date="2017-02" db="EMBL/GenBank/DDBJ databases">
        <title>Sunflower complete genome.</title>
        <authorList>
            <person name="Langlade N."/>
            <person name="Munos S."/>
        </authorList>
    </citation>
    <scope>NUCLEOTIDE SEQUENCE [LARGE SCALE GENOMIC DNA]</scope>
    <source>
        <tissue evidence="10">Leaves</tissue>
    </source>
</reference>
<dbReference type="EMBL" id="MNCJ02000319">
    <property type="protein sequence ID" value="KAF5807949.1"/>
    <property type="molecule type" value="Genomic_DNA"/>
</dbReference>
<evidence type="ECO:0000313" key="9">
    <source>
        <dbReference type="EMBL" id="KAF5807949.1"/>
    </source>
</evidence>
<dbReference type="InterPro" id="IPR001005">
    <property type="entry name" value="SANT/Myb"/>
</dbReference>
<dbReference type="FunFam" id="1.10.10.60:FF:000001">
    <property type="entry name" value="MYB-related transcription factor"/>
    <property type="match status" value="1"/>
</dbReference>
<protein>
    <submittedName>
        <fullName evidence="10">Putative homeodomain-like protein</fullName>
    </submittedName>
    <submittedName>
        <fullName evidence="9">Transcription factor MYB family</fullName>
    </submittedName>
</protein>
<feature type="domain" description="Myb-like" evidence="7">
    <location>
        <begin position="53"/>
        <end position="103"/>
    </location>
</feature>
<evidence type="ECO:0000313" key="10">
    <source>
        <dbReference type="EMBL" id="OTG26977.1"/>
    </source>
</evidence>
<keyword evidence="5" id="KW-0804">Transcription</keyword>
<evidence type="ECO:0000259" key="8">
    <source>
        <dbReference type="PROSITE" id="PS51294"/>
    </source>
</evidence>
<sequence length="222" mass="25049">MLKRGLWSPEEDEKLVNYMSTHGRDCRWSSISKLAGLSRSGKSCRLRWLNYLQPGLKKGSFSLQEAMLIINLHHNLGNKWAEIAKHLPGRTDSAVKNFWNSNMKKKLLATNPNNKEIGVTLGYDHSQIVNGHDLQVNAPCPLFNHGQNIETGLDVDLPPLPPSFMGDSCQVLNHHLSDNFDSSLDQNWDTSQLMMQFEPSEMNGMDSIIDSQPDIHLFDVVP</sequence>
<dbReference type="InParanoid" id="A0A251UUC9"/>
<keyword evidence="11" id="KW-1185">Reference proteome</keyword>
<dbReference type="SUPFAM" id="SSF46689">
    <property type="entry name" value="Homeodomain-like"/>
    <property type="match status" value="1"/>
</dbReference>
<comment type="subcellular location">
    <subcellularLocation>
        <location evidence="1">Nucleus</location>
    </subcellularLocation>
</comment>
<feature type="domain" description="HTH myb-type" evidence="8">
    <location>
        <begin position="57"/>
        <end position="107"/>
    </location>
</feature>
<proteinExistence type="predicted"/>
<evidence type="ECO:0000256" key="5">
    <source>
        <dbReference type="ARBA" id="ARBA00023163"/>
    </source>
</evidence>
<dbReference type="PANTHER" id="PTHR47997">
    <property type="entry name" value="MYB DOMAIN PROTEIN 55"/>
    <property type="match status" value="1"/>
</dbReference>
<organism evidence="10 11">
    <name type="scientific">Helianthus annuus</name>
    <name type="common">Common sunflower</name>
    <dbReference type="NCBI Taxonomy" id="4232"/>
    <lineage>
        <taxon>Eukaryota</taxon>
        <taxon>Viridiplantae</taxon>
        <taxon>Streptophyta</taxon>
        <taxon>Embryophyta</taxon>
        <taxon>Tracheophyta</taxon>
        <taxon>Spermatophyta</taxon>
        <taxon>Magnoliopsida</taxon>
        <taxon>eudicotyledons</taxon>
        <taxon>Gunneridae</taxon>
        <taxon>Pentapetalae</taxon>
        <taxon>asterids</taxon>
        <taxon>campanulids</taxon>
        <taxon>Asterales</taxon>
        <taxon>Asteraceae</taxon>
        <taxon>Asteroideae</taxon>
        <taxon>Heliantheae alliance</taxon>
        <taxon>Heliantheae</taxon>
        <taxon>Helianthus</taxon>
    </lineage>
</organism>
<evidence type="ECO:0000256" key="6">
    <source>
        <dbReference type="ARBA" id="ARBA00023242"/>
    </source>
</evidence>
<dbReference type="PROSITE" id="PS51294">
    <property type="entry name" value="HTH_MYB"/>
    <property type="match status" value="2"/>
</dbReference>
<dbReference type="InterPro" id="IPR009057">
    <property type="entry name" value="Homeodomain-like_sf"/>
</dbReference>
<dbReference type="EMBL" id="CM007893">
    <property type="protein sequence ID" value="OTG26977.1"/>
    <property type="molecule type" value="Genomic_DNA"/>
</dbReference>
<keyword evidence="3" id="KW-0805">Transcription regulation</keyword>
<dbReference type="Gramene" id="mRNA:HanXRQr2_Chr04g0139831">
    <property type="protein sequence ID" value="mRNA:HanXRQr2_Chr04g0139831"/>
    <property type="gene ID" value="HanXRQr2_Chr04g0139831"/>
</dbReference>
<feature type="domain" description="HTH myb-type" evidence="8">
    <location>
        <begin position="1"/>
        <end position="56"/>
    </location>
</feature>
<accession>A0A251UUC9</accession>
<dbReference type="Pfam" id="PF00249">
    <property type="entry name" value="Myb_DNA-binding"/>
    <property type="match status" value="2"/>
</dbReference>
<evidence type="ECO:0000259" key="7">
    <source>
        <dbReference type="PROSITE" id="PS50090"/>
    </source>
</evidence>
<evidence type="ECO:0000256" key="1">
    <source>
        <dbReference type="ARBA" id="ARBA00004123"/>
    </source>
</evidence>
<feature type="domain" description="Myb-like" evidence="7">
    <location>
        <begin position="1"/>
        <end position="52"/>
    </location>
</feature>
<dbReference type="Gene3D" id="1.10.10.60">
    <property type="entry name" value="Homeodomain-like"/>
    <property type="match status" value="2"/>
</dbReference>
<dbReference type="SMART" id="SM00717">
    <property type="entry name" value="SANT"/>
    <property type="match status" value="2"/>
</dbReference>
<dbReference type="GO" id="GO:0006355">
    <property type="term" value="P:regulation of DNA-templated transcription"/>
    <property type="evidence" value="ECO:0000318"/>
    <property type="project" value="GO_Central"/>
</dbReference>
<evidence type="ECO:0000256" key="4">
    <source>
        <dbReference type="ARBA" id="ARBA00023125"/>
    </source>
</evidence>
<gene>
    <name evidence="10" type="ORF">HannXRQ_Chr04g0095001</name>
    <name evidence="9" type="ORF">HanXRQr2_Chr04g0139831</name>
</gene>
<evidence type="ECO:0000256" key="3">
    <source>
        <dbReference type="ARBA" id="ARBA00023015"/>
    </source>
</evidence>
<dbReference type="AlphaFoldDB" id="A0A251UUC9"/>
<keyword evidence="10" id="KW-0371">Homeobox</keyword>
<dbReference type="CDD" id="cd00167">
    <property type="entry name" value="SANT"/>
    <property type="match status" value="2"/>
</dbReference>
<reference evidence="9 11" key="1">
    <citation type="journal article" date="2017" name="Nature">
        <title>The sunflower genome provides insights into oil metabolism, flowering and Asterid evolution.</title>
        <authorList>
            <person name="Badouin H."/>
            <person name="Gouzy J."/>
            <person name="Grassa C.J."/>
            <person name="Murat F."/>
            <person name="Staton S.E."/>
            <person name="Cottret L."/>
            <person name="Lelandais-Briere C."/>
            <person name="Owens G.L."/>
            <person name="Carrere S."/>
            <person name="Mayjonade B."/>
            <person name="Legrand L."/>
            <person name="Gill N."/>
            <person name="Kane N.C."/>
            <person name="Bowers J.E."/>
            <person name="Hubner S."/>
            <person name="Bellec A."/>
            <person name="Berard A."/>
            <person name="Berges H."/>
            <person name="Blanchet N."/>
            <person name="Boniface M.C."/>
            <person name="Brunel D."/>
            <person name="Catrice O."/>
            <person name="Chaidir N."/>
            <person name="Claudel C."/>
            <person name="Donnadieu C."/>
            <person name="Faraut T."/>
            <person name="Fievet G."/>
            <person name="Helmstetter N."/>
            <person name="King M."/>
            <person name="Knapp S.J."/>
            <person name="Lai Z."/>
            <person name="Le Paslier M.C."/>
            <person name="Lippi Y."/>
            <person name="Lorenzon L."/>
            <person name="Mandel J.R."/>
            <person name="Marage G."/>
            <person name="Marchand G."/>
            <person name="Marquand E."/>
            <person name="Bret-Mestries E."/>
            <person name="Morien E."/>
            <person name="Nambeesan S."/>
            <person name="Nguyen T."/>
            <person name="Pegot-Espagnet P."/>
            <person name="Pouilly N."/>
            <person name="Raftis F."/>
            <person name="Sallet E."/>
            <person name="Schiex T."/>
            <person name="Thomas J."/>
            <person name="Vandecasteele C."/>
            <person name="Vares D."/>
            <person name="Vear F."/>
            <person name="Vautrin S."/>
            <person name="Crespi M."/>
            <person name="Mangin B."/>
            <person name="Burke J.M."/>
            <person name="Salse J."/>
            <person name="Munos S."/>
            <person name="Vincourt P."/>
            <person name="Rieseberg L.H."/>
            <person name="Langlade N.B."/>
        </authorList>
    </citation>
    <scope>NUCLEOTIDE SEQUENCE [LARGE SCALE GENOMIC DNA]</scope>
    <source>
        <strain evidence="11">cv. SF193</strain>
        <tissue evidence="9">Leaves</tissue>
    </source>
</reference>
<keyword evidence="4 10" id="KW-0238">DNA-binding</keyword>